<reference evidence="5" key="1">
    <citation type="submission" date="2012-06" db="EMBL/GenBank/DDBJ databases">
        <title>The genome sequence of Coniosporium apollinis CBS 100218.</title>
        <authorList>
            <consortium name="The Broad Institute Genome Sequencing Platform"/>
            <person name="Cuomo C."/>
            <person name="Gorbushina A."/>
            <person name="Noack S."/>
            <person name="Walker B."/>
            <person name="Young S.K."/>
            <person name="Zeng Q."/>
            <person name="Gargeya S."/>
            <person name="Fitzgerald M."/>
            <person name="Haas B."/>
            <person name="Abouelleil A."/>
            <person name="Alvarado L."/>
            <person name="Arachchi H.M."/>
            <person name="Berlin A.M."/>
            <person name="Chapman S.B."/>
            <person name="Goldberg J."/>
            <person name="Griggs A."/>
            <person name="Gujja S."/>
            <person name="Hansen M."/>
            <person name="Howarth C."/>
            <person name="Imamovic A."/>
            <person name="Larimer J."/>
            <person name="McCowan C."/>
            <person name="Montmayeur A."/>
            <person name="Murphy C."/>
            <person name="Neiman D."/>
            <person name="Pearson M."/>
            <person name="Priest M."/>
            <person name="Roberts A."/>
            <person name="Saif S."/>
            <person name="Shea T."/>
            <person name="Sisk P."/>
            <person name="Sykes S."/>
            <person name="Wortman J."/>
            <person name="Nusbaum C."/>
            <person name="Birren B."/>
        </authorList>
    </citation>
    <scope>NUCLEOTIDE SEQUENCE [LARGE SCALE GENOMIC DNA]</scope>
    <source>
        <strain evidence="5">CBS 100218</strain>
    </source>
</reference>
<dbReference type="PROSITE" id="PS51186">
    <property type="entry name" value="GNAT"/>
    <property type="match status" value="1"/>
</dbReference>
<dbReference type="InterPro" id="IPR000182">
    <property type="entry name" value="GNAT_dom"/>
</dbReference>
<proteinExistence type="predicted"/>
<dbReference type="PANTHER" id="PTHR13947:SF37">
    <property type="entry name" value="LD18367P"/>
    <property type="match status" value="1"/>
</dbReference>
<dbReference type="OMA" id="GHRTEYV"/>
<dbReference type="RefSeq" id="XP_007778442.1">
    <property type="nucleotide sequence ID" value="XM_007780252.1"/>
</dbReference>
<feature type="domain" description="N-acetyltransferase" evidence="3">
    <location>
        <begin position="12"/>
        <end position="196"/>
    </location>
</feature>
<feature type="compositionally biased region" description="Basic and acidic residues" evidence="2">
    <location>
        <begin position="91"/>
        <end position="101"/>
    </location>
</feature>
<evidence type="ECO:0000256" key="2">
    <source>
        <dbReference type="SAM" id="MobiDB-lite"/>
    </source>
</evidence>
<dbReference type="Proteomes" id="UP000016924">
    <property type="component" value="Unassembled WGS sequence"/>
</dbReference>
<evidence type="ECO:0000313" key="5">
    <source>
        <dbReference type="Proteomes" id="UP000016924"/>
    </source>
</evidence>
<sequence length="228" mass="25810">MSTTTTNLSLSYIIRPHRASDIPQILSGHRTEYVTKGGWNTYFMSLVSSILTGFLENNDPELERFWVAERTSDSEFLGCVMLIQKPAEPSPETKHIEEKTHTTKNPLNPETAKTARLRVLFVSPEARGLGLGRVLVRLATDFAREKEYASVQLSSSEFQGAAMRIYEKEGYRLVSEEVNQVFGPRLRQVVLELDLREGMAEGEGKEGNVVEKKIEGKAVYREIRNMEI</sequence>
<evidence type="ECO:0000256" key="1">
    <source>
        <dbReference type="ARBA" id="ARBA00022679"/>
    </source>
</evidence>
<gene>
    <name evidence="4" type="ORF">W97_02352</name>
</gene>
<dbReference type="InterPro" id="IPR050769">
    <property type="entry name" value="NAT_camello-type"/>
</dbReference>
<accession>R7YMI5</accession>
<dbReference type="InterPro" id="IPR016181">
    <property type="entry name" value="Acyl_CoA_acyltransferase"/>
</dbReference>
<dbReference type="Gene3D" id="3.40.630.30">
    <property type="match status" value="1"/>
</dbReference>
<dbReference type="STRING" id="1168221.R7YMI5"/>
<dbReference type="PANTHER" id="PTHR13947">
    <property type="entry name" value="GNAT FAMILY N-ACETYLTRANSFERASE"/>
    <property type="match status" value="1"/>
</dbReference>
<dbReference type="OrthoDB" id="41532at2759"/>
<dbReference type="eggNOG" id="ENOG502S4C3">
    <property type="taxonomic scope" value="Eukaryota"/>
</dbReference>
<dbReference type="GO" id="GO:0008080">
    <property type="term" value="F:N-acetyltransferase activity"/>
    <property type="evidence" value="ECO:0007669"/>
    <property type="project" value="InterPro"/>
</dbReference>
<dbReference type="CDD" id="cd04301">
    <property type="entry name" value="NAT_SF"/>
    <property type="match status" value="1"/>
</dbReference>
<dbReference type="HOGENOM" id="CLU_105924_1_0_1"/>
<feature type="region of interest" description="Disordered" evidence="2">
    <location>
        <begin position="88"/>
        <end position="108"/>
    </location>
</feature>
<evidence type="ECO:0000313" key="4">
    <source>
        <dbReference type="EMBL" id="EON63125.1"/>
    </source>
</evidence>
<dbReference type="AlphaFoldDB" id="R7YMI5"/>
<evidence type="ECO:0000259" key="3">
    <source>
        <dbReference type="PROSITE" id="PS51186"/>
    </source>
</evidence>
<keyword evidence="5" id="KW-1185">Reference proteome</keyword>
<name>R7YMI5_CONA1</name>
<dbReference type="GeneID" id="19899663"/>
<organism evidence="4 5">
    <name type="scientific">Coniosporium apollinis (strain CBS 100218)</name>
    <name type="common">Rock-inhabiting black yeast</name>
    <dbReference type="NCBI Taxonomy" id="1168221"/>
    <lineage>
        <taxon>Eukaryota</taxon>
        <taxon>Fungi</taxon>
        <taxon>Dikarya</taxon>
        <taxon>Ascomycota</taxon>
        <taxon>Pezizomycotina</taxon>
        <taxon>Dothideomycetes</taxon>
        <taxon>Dothideomycetes incertae sedis</taxon>
        <taxon>Coniosporium</taxon>
    </lineage>
</organism>
<dbReference type="Pfam" id="PF00583">
    <property type="entry name" value="Acetyltransf_1"/>
    <property type="match status" value="1"/>
</dbReference>
<dbReference type="EMBL" id="JH767561">
    <property type="protein sequence ID" value="EON63125.1"/>
    <property type="molecule type" value="Genomic_DNA"/>
</dbReference>
<protein>
    <recommendedName>
        <fullName evidence="3">N-acetyltransferase domain-containing protein</fullName>
    </recommendedName>
</protein>
<keyword evidence="1" id="KW-0808">Transferase</keyword>
<dbReference type="SUPFAM" id="SSF55729">
    <property type="entry name" value="Acyl-CoA N-acyltransferases (Nat)"/>
    <property type="match status" value="1"/>
</dbReference>